<dbReference type="PANTHER" id="PTHR43630">
    <property type="entry name" value="POLY-BETA-1,6-N-ACETYL-D-GLUCOSAMINE SYNTHASE"/>
    <property type="match status" value="1"/>
</dbReference>
<comment type="similarity">
    <text evidence="1">Belongs to the glycosyltransferase 2 family.</text>
</comment>
<sequence length="413" mass="47490">MVSISDIVSYILAFFALYVQVFFLLMVFKTRKQIAGNTSFPADVNWPAVTIVVPCWNEEGTISKTVESLLATDYPKDKLIIKVIDDGSTDNTWQAVQKFQGIANVELMRKENGGKHTAMNLTIATATTDYIGNLDADAFIEPDTLKKTMWQFLSDEDMMAVSPAIVIYEPKGILQKAQDLQFNMFIPLKKILALMNGIHVTQGQFSMYRKKVFDDLGPYRNAHQTEDLEIAYRMQVNGYKIGQCHDAFVHTTSPDTFKDLYRQRLRWMYGFINNSYDYRKYLFKSKYGVFSFFTIPVGFLYIITTLFATTAVLWSAGSALYHLFMRLLVTNFNMGGYEVISLFFIDTRPIMFIYIVLIIFFIIMALIGKAVRGQKPIPDLSFIFSYFLFGLFASTWLFKAVYNTIVTREVAWR</sequence>
<name>A0A1F6Y2Z0_9BACT</name>
<evidence type="ECO:0000256" key="1">
    <source>
        <dbReference type="ARBA" id="ARBA00006739"/>
    </source>
</evidence>
<comment type="caution">
    <text evidence="6">The sequence shown here is derived from an EMBL/GenBank/DDBJ whole genome shotgun (WGS) entry which is preliminary data.</text>
</comment>
<keyword evidence="4" id="KW-0812">Transmembrane</keyword>
<dbReference type="SUPFAM" id="SSF53448">
    <property type="entry name" value="Nucleotide-diphospho-sugar transferases"/>
    <property type="match status" value="1"/>
</dbReference>
<organism evidence="6 7">
    <name type="scientific">Candidatus Nomurabacteria bacterium RIFCSPLOWO2_02_FULL_40_67</name>
    <dbReference type="NCBI Taxonomy" id="1801787"/>
    <lineage>
        <taxon>Bacteria</taxon>
        <taxon>Candidatus Nomuraibacteriota</taxon>
    </lineage>
</organism>
<dbReference type="EMBL" id="MFVL01000028">
    <property type="protein sequence ID" value="OGJ00753.1"/>
    <property type="molecule type" value="Genomic_DNA"/>
</dbReference>
<dbReference type="Gene3D" id="3.90.550.10">
    <property type="entry name" value="Spore Coat Polysaccharide Biosynthesis Protein SpsA, Chain A"/>
    <property type="match status" value="1"/>
</dbReference>
<keyword evidence="3" id="KW-0808">Transferase</keyword>
<dbReference type="CDD" id="cd06423">
    <property type="entry name" value="CESA_like"/>
    <property type="match status" value="1"/>
</dbReference>
<gene>
    <name evidence="6" type="ORF">A3I23_03170</name>
</gene>
<dbReference type="PANTHER" id="PTHR43630:SF1">
    <property type="entry name" value="POLY-BETA-1,6-N-ACETYL-D-GLUCOSAMINE SYNTHASE"/>
    <property type="match status" value="1"/>
</dbReference>
<protein>
    <recommendedName>
        <fullName evidence="5">Glycosyltransferase 2-like domain-containing protein</fullName>
    </recommendedName>
</protein>
<evidence type="ECO:0000256" key="3">
    <source>
        <dbReference type="ARBA" id="ARBA00022679"/>
    </source>
</evidence>
<dbReference type="GO" id="GO:0016757">
    <property type="term" value="F:glycosyltransferase activity"/>
    <property type="evidence" value="ECO:0007669"/>
    <property type="project" value="UniProtKB-KW"/>
</dbReference>
<dbReference type="InterPro" id="IPR001173">
    <property type="entry name" value="Glyco_trans_2-like"/>
</dbReference>
<feature type="domain" description="Glycosyltransferase 2-like" evidence="5">
    <location>
        <begin position="50"/>
        <end position="216"/>
    </location>
</feature>
<evidence type="ECO:0000256" key="2">
    <source>
        <dbReference type="ARBA" id="ARBA00022676"/>
    </source>
</evidence>
<feature type="transmembrane region" description="Helical" evidence="4">
    <location>
        <begin position="289"/>
        <end position="317"/>
    </location>
</feature>
<dbReference type="Proteomes" id="UP000177693">
    <property type="component" value="Unassembled WGS sequence"/>
</dbReference>
<evidence type="ECO:0000313" key="6">
    <source>
        <dbReference type="EMBL" id="OGJ00753.1"/>
    </source>
</evidence>
<evidence type="ECO:0000256" key="4">
    <source>
        <dbReference type="SAM" id="Phobius"/>
    </source>
</evidence>
<evidence type="ECO:0000313" key="7">
    <source>
        <dbReference type="Proteomes" id="UP000177693"/>
    </source>
</evidence>
<dbReference type="AlphaFoldDB" id="A0A1F6Y2Z0"/>
<reference evidence="6 7" key="1">
    <citation type="journal article" date="2016" name="Nat. Commun.">
        <title>Thousands of microbial genomes shed light on interconnected biogeochemical processes in an aquifer system.</title>
        <authorList>
            <person name="Anantharaman K."/>
            <person name="Brown C.T."/>
            <person name="Hug L.A."/>
            <person name="Sharon I."/>
            <person name="Castelle C.J."/>
            <person name="Probst A.J."/>
            <person name="Thomas B.C."/>
            <person name="Singh A."/>
            <person name="Wilkins M.J."/>
            <person name="Karaoz U."/>
            <person name="Brodie E.L."/>
            <person name="Williams K.H."/>
            <person name="Hubbard S.S."/>
            <person name="Banfield J.F."/>
        </authorList>
    </citation>
    <scope>NUCLEOTIDE SEQUENCE [LARGE SCALE GENOMIC DNA]</scope>
</reference>
<feature type="transmembrane region" description="Helical" evidence="4">
    <location>
        <begin position="383"/>
        <end position="402"/>
    </location>
</feature>
<dbReference type="InterPro" id="IPR029044">
    <property type="entry name" value="Nucleotide-diphossugar_trans"/>
</dbReference>
<evidence type="ECO:0000259" key="5">
    <source>
        <dbReference type="Pfam" id="PF00535"/>
    </source>
</evidence>
<feature type="transmembrane region" description="Helical" evidence="4">
    <location>
        <begin position="323"/>
        <end position="345"/>
    </location>
</feature>
<dbReference type="Pfam" id="PF00535">
    <property type="entry name" value="Glycos_transf_2"/>
    <property type="match status" value="1"/>
</dbReference>
<keyword evidence="4" id="KW-1133">Transmembrane helix</keyword>
<feature type="transmembrane region" description="Helical" evidence="4">
    <location>
        <begin position="7"/>
        <end position="28"/>
    </location>
</feature>
<feature type="transmembrane region" description="Helical" evidence="4">
    <location>
        <begin position="352"/>
        <end position="371"/>
    </location>
</feature>
<accession>A0A1F6Y2Z0</accession>
<keyword evidence="4" id="KW-0472">Membrane</keyword>
<keyword evidence="2" id="KW-0328">Glycosyltransferase</keyword>
<proteinExistence type="inferred from homology"/>